<evidence type="ECO:0000256" key="4">
    <source>
        <dbReference type="PROSITE-ProRule" id="PRU00335"/>
    </source>
</evidence>
<keyword evidence="7" id="KW-1185">Reference proteome</keyword>
<dbReference type="Gene3D" id="1.10.357.10">
    <property type="entry name" value="Tetracycline Repressor, domain 2"/>
    <property type="match status" value="1"/>
</dbReference>
<dbReference type="PROSITE" id="PS50977">
    <property type="entry name" value="HTH_TETR_2"/>
    <property type="match status" value="1"/>
</dbReference>
<organism evidence="6 7">
    <name type="scientific">Actinomadura craniellae</name>
    <dbReference type="NCBI Taxonomy" id="2231787"/>
    <lineage>
        <taxon>Bacteria</taxon>
        <taxon>Bacillati</taxon>
        <taxon>Actinomycetota</taxon>
        <taxon>Actinomycetes</taxon>
        <taxon>Streptosporangiales</taxon>
        <taxon>Thermomonosporaceae</taxon>
        <taxon>Actinomadura</taxon>
    </lineage>
</organism>
<keyword evidence="1" id="KW-0805">Transcription regulation</keyword>
<evidence type="ECO:0000256" key="3">
    <source>
        <dbReference type="ARBA" id="ARBA00023163"/>
    </source>
</evidence>
<keyword evidence="2 4" id="KW-0238">DNA-binding</keyword>
<feature type="domain" description="HTH tetR-type" evidence="5">
    <location>
        <begin position="33"/>
        <end position="92"/>
    </location>
</feature>
<gene>
    <name evidence="6" type="ORF">DPM19_32780</name>
</gene>
<protein>
    <recommendedName>
        <fullName evidence="5">HTH tetR-type domain-containing protein</fullName>
    </recommendedName>
</protein>
<dbReference type="AlphaFoldDB" id="A0A365GVT2"/>
<evidence type="ECO:0000313" key="6">
    <source>
        <dbReference type="EMBL" id="RAY10916.1"/>
    </source>
</evidence>
<reference evidence="6 7" key="1">
    <citation type="submission" date="2018-06" db="EMBL/GenBank/DDBJ databases">
        <title>Actinomadura craniellae sp. nov. isolated from marine sponge Craniella sp.</title>
        <authorList>
            <person name="Li L."/>
            <person name="Xu Q.H."/>
            <person name="Lin H.W."/>
            <person name="Lu Y.H."/>
        </authorList>
    </citation>
    <scope>NUCLEOTIDE SEQUENCE [LARGE SCALE GENOMIC DNA]</scope>
    <source>
        <strain evidence="6 7">LHW63021</strain>
    </source>
</reference>
<dbReference type="EMBL" id="QLYX01000023">
    <property type="protein sequence ID" value="RAY10916.1"/>
    <property type="molecule type" value="Genomic_DNA"/>
</dbReference>
<accession>A0A365GVT2</accession>
<dbReference type="PRINTS" id="PR00455">
    <property type="entry name" value="HTHTETR"/>
</dbReference>
<dbReference type="InterPro" id="IPR050109">
    <property type="entry name" value="HTH-type_TetR-like_transc_reg"/>
</dbReference>
<dbReference type="PANTHER" id="PTHR30055:SF234">
    <property type="entry name" value="HTH-TYPE TRANSCRIPTIONAL REGULATOR BETI"/>
    <property type="match status" value="1"/>
</dbReference>
<dbReference type="PANTHER" id="PTHR30055">
    <property type="entry name" value="HTH-TYPE TRANSCRIPTIONAL REGULATOR RUTR"/>
    <property type="match status" value="1"/>
</dbReference>
<evidence type="ECO:0000256" key="1">
    <source>
        <dbReference type="ARBA" id="ARBA00023015"/>
    </source>
</evidence>
<sequence length="225" mass="24338">MSPMSDTGKCRRYDSRVTHDSAIAPSLADERRDIARSRILRAAQKVLAGRGLAATVDDVAEAAGVNRRTVFRHFATRDGLFAAAIKEGVRTYALQVPPPPEGDDLRVWLLDLLLVVHRLNARNGRIYWELAALQPDDLPAELAAAAAERRESRKAAAAAVTSRLWQARGGQEAPPAWLADTVAVHLSGFTTQSLTGDFGRTPDEVARVSAQVIEAALAAALAERR</sequence>
<dbReference type="InterPro" id="IPR009057">
    <property type="entry name" value="Homeodomain-like_sf"/>
</dbReference>
<comment type="caution">
    <text evidence="6">The sequence shown here is derived from an EMBL/GenBank/DDBJ whole genome shotgun (WGS) entry which is preliminary data.</text>
</comment>
<dbReference type="Proteomes" id="UP000251891">
    <property type="component" value="Unassembled WGS sequence"/>
</dbReference>
<evidence type="ECO:0000259" key="5">
    <source>
        <dbReference type="PROSITE" id="PS50977"/>
    </source>
</evidence>
<proteinExistence type="predicted"/>
<evidence type="ECO:0000256" key="2">
    <source>
        <dbReference type="ARBA" id="ARBA00023125"/>
    </source>
</evidence>
<dbReference type="GO" id="GO:0000976">
    <property type="term" value="F:transcription cis-regulatory region binding"/>
    <property type="evidence" value="ECO:0007669"/>
    <property type="project" value="TreeGrafter"/>
</dbReference>
<dbReference type="Pfam" id="PF00440">
    <property type="entry name" value="TetR_N"/>
    <property type="match status" value="1"/>
</dbReference>
<dbReference type="InterPro" id="IPR001647">
    <property type="entry name" value="HTH_TetR"/>
</dbReference>
<name>A0A365GVT2_9ACTN</name>
<dbReference type="GO" id="GO:0003700">
    <property type="term" value="F:DNA-binding transcription factor activity"/>
    <property type="evidence" value="ECO:0007669"/>
    <property type="project" value="TreeGrafter"/>
</dbReference>
<feature type="DNA-binding region" description="H-T-H motif" evidence="4">
    <location>
        <begin position="55"/>
        <end position="74"/>
    </location>
</feature>
<dbReference type="SUPFAM" id="SSF46689">
    <property type="entry name" value="Homeodomain-like"/>
    <property type="match status" value="1"/>
</dbReference>
<evidence type="ECO:0000313" key="7">
    <source>
        <dbReference type="Proteomes" id="UP000251891"/>
    </source>
</evidence>
<keyword evidence="3" id="KW-0804">Transcription</keyword>